<organism evidence="22 23">
    <name type="scientific">Caulobacter ginsengisoli</name>
    <dbReference type="NCBI Taxonomy" id="400775"/>
    <lineage>
        <taxon>Bacteria</taxon>
        <taxon>Pseudomonadati</taxon>
        <taxon>Pseudomonadota</taxon>
        <taxon>Alphaproteobacteria</taxon>
        <taxon>Caulobacterales</taxon>
        <taxon>Caulobacteraceae</taxon>
        <taxon>Caulobacter</taxon>
    </lineage>
</organism>
<feature type="domain" description="Polysaccharide chain length determinant N-terminal" evidence="19">
    <location>
        <begin position="50"/>
        <end position="140"/>
    </location>
</feature>
<keyword evidence="5" id="KW-1003">Cell membrane</keyword>
<evidence type="ECO:0000256" key="9">
    <source>
        <dbReference type="ARBA" id="ARBA00022741"/>
    </source>
</evidence>
<reference evidence="22 23" key="1">
    <citation type="submission" date="2023-07" db="EMBL/GenBank/DDBJ databases">
        <title>Genomic Encyclopedia of Type Strains, Phase IV (KMG-IV): sequencing the most valuable type-strain genomes for metagenomic binning, comparative biology and taxonomic classification.</title>
        <authorList>
            <person name="Goeker M."/>
        </authorList>
    </citation>
    <scope>NUCLEOTIDE SEQUENCE [LARGE SCALE GENOMIC DNA]</scope>
    <source>
        <strain evidence="22 23">DSM 18695</strain>
    </source>
</reference>
<feature type="domain" description="AAA" evidence="20">
    <location>
        <begin position="582"/>
        <end position="696"/>
    </location>
</feature>
<keyword evidence="13 18" id="KW-0472">Membrane</keyword>
<evidence type="ECO:0000256" key="11">
    <source>
        <dbReference type="ARBA" id="ARBA00022840"/>
    </source>
</evidence>
<dbReference type="InterPro" id="IPR050445">
    <property type="entry name" value="Bact_polysacc_biosynth/exp"/>
</dbReference>
<proteinExistence type="inferred from homology"/>
<evidence type="ECO:0000256" key="17">
    <source>
        <dbReference type="SAM" id="MobiDB-lite"/>
    </source>
</evidence>
<dbReference type="Pfam" id="PF02706">
    <property type="entry name" value="Wzz"/>
    <property type="match status" value="1"/>
</dbReference>
<dbReference type="InterPro" id="IPR005702">
    <property type="entry name" value="Wzc-like_C"/>
</dbReference>
<dbReference type="PANTHER" id="PTHR32309:SF13">
    <property type="entry name" value="FERRIC ENTEROBACTIN TRANSPORT PROTEIN FEPE"/>
    <property type="match status" value="1"/>
</dbReference>
<dbReference type="SUPFAM" id="SSF52540">
    <property type="entry name" value="P-loop containing nucleoside triphosphate hydrolases"/>
    <property type="match status" value="1"/>
</dbReference>
<evidence type="ECO:0000256" key="18">
    <source>
        <dbReference type="SAM" id="Phobius"/>
    </source>
</evidence>
<accession>A0ABU0IPL4</accession>
<dbReference type="PANTHER" id="PTHR32309">
    <property type="entry name" value="TYROSINE-PROTEIN KINASE"/>
    <property type="match status" value="1"/>
</dbReference>
<evidence type="ECO:0000256" key="14">
    <source>
        <dbReference type="ARBA" id="ARBA00023137"/>
    </source>
</evidence>
<evidence type="ECO:0000259" key="21">
    <source>
        <dbReference type="Pfam" id="PF13807"/>
    </source>
</evidence>
<evidence type="ECO:0000256" key="13">
    <source>
        <dbReference type="ARBA" id="ARBA00023136"/>
    </source>
</evidence>
<keyword evidence="14" id="KW-0829">Tyrosine-protein kinase</keyword>
<feature type="coiled-coil region" evidence="16">
    <location>
        <begin position="231"/>
        <end position="258"/>
    </location>
</feature>
<dbReference type="Proteomes" id="UP001228905">
    <property type="component" value="Unassembled WGS sequence"/>
</dbReference>
<feature type="domain" description="Tyrosine-protein kinase G-rich" evidence="21">
    <location>
        <begin position="435"/>
        <end position="504"/>
    </location>
</feature>
<keyword evidence="7" id="KW-0808">Transferase</keyword>
<feature type="region of interest" description="Disordered" evidence="17">
    <location>
        <begin position="264"/>
        <end position="292"/>
    </location>
</feature>
<evidence type="ECO:0000256" key="8">
    <source>
        <dbReference type="ARBA" id="ARBA00022692"/>
    </source>
</evidence>
<evidence type="ECO:0000256" key="5">
    <source>
        <dbReference type="ARBA" id="ARBA00022475"/>
    </source>
</evidence>
<evidence type="ECO:0000313" key="23">
    <source>
        <dbReference type="Proteomes" id="UP001228905"/>
    </source>
</evidence>
<dbReference type="RefSeq" id="WP_307346433.1">
    <property type="nucleotide sequence ID" value="NZ_JAUSVS010000001.1"/>
</dbReference>
<dbReference type="CDD" id="cd05387">
    <property type="entry name" value="BY-kinase"/>
    <property type="match status" value="1"/>
</dbReference>
<evidence type="ECO:0000256" key="16">
    <source>
        <dbReference type="SAM" id="Coils"/>
    </source>
</evidence>
<evidence type="ECO:0000256" key="1">
    <source>
        <dbReference type="ARBA" id="ARBA00004429"/>
    </source>
</evidence>
<evidence type="ECO:0000259" key="20">
    <source>
        <dbReference type="Pfam" id="PF13614"/>
    </source>
</evidence>
<dbReference type="NCBIfam" id="TIGR01007">
    <property type="entry name" value="eps_fam"/>
    <property type="match status" value="1"/>
</dbReference>
<dbReference type="InterPro" id="IPR025669">
    <property type="entry name" value="AAA_dom"/>
</dbReference>
<evidence type="ECO:0000259" key="19">
    <source>
        <dbReference type="Pfam" id="PF02706"/>
    </source>
</evidence>
<dbReference type="InterPro" id="IPR032807">
    <property type="entry name" value="GNVR"/>
</dbReference>
<keyword evidence="8 18" id="KW-0812">Transmembrane</keyword>
<dbReference type="EC" id="2.7.10.2" evidence="4"/>
<comment type="subcellular location">
    <subcellularLocation>
        <location evidence="1">Cell inner membrane</location>
        <topology evidence="1">Multi-pass membrane protein</topology>
    </subcellularLocation>
</comment>
<dbReference type="Gene3D" id="3.40.50.300">
    <property type="entry name" value="P-loop containing nucleotide triphosphate hydrolases"/>
    <property type="match status" value="1"/>
</dbReference>
<protein>
    <recommendedName>
        <fullName evidence="4">non-specific protein-tyrosine kinase</fullName>
        <ecNumber evidence="4">2.7.10.2</ecNumber>
    </recommendedName>
</protein>
<dbReference type="Pfam" id="PF13807">
    <property type="entry name" value="GNVR"/>
    <property type="match status" value="1"/>
</dbReference>
<evidence type="ECO:0000256" key="7">
    <source>
        <dbReference type="ARBA" id="ARBA00022679"/>
    </source>
</evidence>
<keyword evidence="6" id="KW-0997">Cell inner membrane</keyword>
<sequence>MPSGEQNIEGGSFDRSSPIVILRNQNLPDPRLQGLLMGGPGDETQDEGLEFMQYLHIIQKHWMVILAAVAVAIGIGIAVTLMTQRVYEAGVTVQIDKEAAQVVDVQNLEPADQGSYDEFFQTQYGLIKSESLASRVVDKLGLVNEPATLHLLGLDSSQKGGGTLTFTQKREALITYLLGNLNVAPVQRSRLVRITFDSPDRQFSARIANAFADNFIASNLDRRFDASAYARKFLEERLAETKARLEQSERDLVGYARQQQIINVPAGGGTGGAASGSSSSGGSPSGTSGSESLTATSLVALNSALSTARAERIMAEQRWRQSQATGGAGTLDPQQNLNIQQLTLTKANLQAEYQDKLSRFKPDFPDMIQLKNRIDGIQAQIDGINANSRSSSEQALKAQYDVALRQERSLEAQVNQMKGSVLDLRDRSIQYDIYQREVDTNRTLYDGLLQRYKEIGVAGGLANNNVSIIDHAKPPRFATKPSLRKNLVTSALLGLILGIGLAFLIEMMDESIRSVQDVERKLGLPLLGSIPKLEKGTTPAEAIADLRSPFAEAYYSVQTALQFSTEQGIPRSLAVLSARPSEGKTTSATAIARNLARLGTRVLLIDSDLRNPSLHRVMGVENSAGLSNYLSSNAGLEHFVKESTQPNLYLMPSGPLPPNPAQLLAGARLLELLKDAGSVFDIVVFDAPPIMGLADAPLLASRVGGVVLVVESGRTGRKVVKAAIRRLKMGNARILGVLLTKFDLRVSGYGYGYGYGYSYNYDYSYGTKPAIEDGKRSKSAGR</sequence>
<feature type="compositionally biased region" description="Low complexity" evidence="17">
    <location>
        <begin position="275"/>
        <end position="290"/>
    </location>
</feature>
<dbReference type="InterPro" id="IPR003856">
    <property type="entry name" value="LPS_length_determ_N"/>
</dbReference>
<gene>
    <name evidence="22" type="ORF">QO010_000856</name>
</gene>
<evidence type="ECO:0000256" key="6">
    <source>
        <dbReference type="ARBA" id="ARBA00022519"/>
    </source>
</evidence>
<comment type="catalytic activity">
    <reaction evidence="15">
        <text>L-tyrosyl-[protein] + ATP = O-phospho-L-tyrosyl-[protein] + ADP + H(+)</text>
        <dbReference type="Rhea" id="RHEA:10596"/>
        <dbReference type="Rhea" id="RHEA-COMP:10136"/>
        <dbReference type="Rhea" id="RHEA-COMP:20101"/>
        <dbReference type="ChEBI" id="CHEBI:15378"/>
        <dbReference type="ChEBI" id="CHEBI:30616"/>
        <dbReference type="ChEBI" id="CHEBI:46858"/>
        <dbReference type="ChEBI" id="CHEBI:61978"/>
        <dbReference type="ChEBI" id="CHEBI:456216"/>
        <dbReference type="EC" id="2.7.10.2"/>
    </reaction>
</comment>
<keyword evidence="23" id="KW-1185">Reference proteome</keyword>
<evidence type="ECO:0000256" key="15">
    <source>
        <dbReference type="ARBA" id="ARBA00051245"/>
    </source>
</evidence>
<keyword evidence="11" id="KW-0067">ATP-binding</keyword>
<dbReference type="Pfam" id="PF13614">
    <property type="entry name" value="AAA_31"/>
    <property type="match status" value="1"/>
</dbReference>
<dbReference type="InterPro" id="IPR027417">
    <property type="entry name" value="P-loop_NTPase"/>
</dbReference>
<comment type="similarity">
    <text evidence="3">Belongs to the etk/wzc family.</text>
</comment>
<feature type="coiled-coil region" evidence="16">
    <location>
        <begin position="339"/>
        <end position="387"/>
    </location>
</feature>
<keyword evidence="9" id="KW-0547">Nucleotide-binding</keyword>
<feature type="transmembrane region" description="Helical" evidence="18">
    <location>
        <begin position="62"/>
        <end position="82"/>
    </location>
</feature>
<name>A0ABU0IPL4_9CAUL</name>
<evidence type="ECO:0000256" key="3">
    <source>
        <dbReference type="ARBA" id="ARBA00008883"/>
    </source>
</evidence>
<feature type="transmembrane region" description="Helical" evidence="18">
    <location>
        <begin position="487"/>
        <end position="505"/>
    </location>
</feature>
<keyword evidence="16" id="KW-0175">Coiled coil</keyword>
<comment type="similarity">
    <text evidence="2">Belongs to the CpsD/CapB family.</text>
</comment>
<evidence type="ECO:0000256" key="10">
    <source>
        <dbReference type="ARBA" id="ARBA00022777"/>
    </source>
</evidence>
<evidence type="ECO:0000313" key="22">
    <source>
        <dbReference type="EMBL" id="MDQ0463108.1"/>
    </source>
</evidence>
<evidence type="ECO:0000256" key="4">
    <source>
        <dbReference type="ARBA" id="ARBA00011903"/>
    </source>
</evidence>
<comment type="caution">
    <text evidence="22">The sequence shown here is derived from an EMBL/GenBank/DDBJ whole genome shotgun (WGS) entry which is preliminary data.</text>
</comment>
<keyword evidence="12 18" id="KW-1133">Transmembrane helix</keyword>
<dbReference type="EMBL" id="JAUSVS010000001">
    <property type="protein sequence ID" value="MDQ0463108.1"/>
    <property type="molecule type" value="Genomic_DNA"/>
</dbReference>
<keyword evidence="10" id="KW-0418">Kinase</keyword>
<evidence type="ECO:0000256" key="12">
    <source>
        <dbReference type="ARBA" id="ARBA00022989"/>
    </source>
</evidence>
<evidence type="ECO:0000256" key="2">
    <source>
        <dbReference type="ARBA" id="ARBA00007316"/>
    </source>
</evidence>